<comment type="caution">
    <text evidence="1">The sequence shown here is derived from an EMBL/GenBank/DDBJ whole genome shotgun (WGS) entry which is preliminary data.</text>
</comment>
<dbReference type="AlphaFoldDB" id="A0AAV4Y421"/>
<proteinExistence type="predicted"/>
<evidence type="ECO:0000313" key="1">
    <source>
        <dbReference type="EMBL" id="GIZ01823.1"/>
    </source>
</evidence>
<accession>A0AAV4Y421</accession>
<sequence>MYFQCERQPYPNIRTLIKSNSYQSSVLLSSPSFICHLKNDFFSRPRKMLVTCRPNPLHSTKGELTSGDCRGQSELRRIFPTPPIFALRGCTPPPFSSILRTTARNGKLFPADPMQFASLKRGERHRGIFESDPCSEIGQGQGGKGIGTFEEVIEQPLPSRPPLTTVVFLGEICVKIYHLRYRPTAISSSVGTVPF</sequence>
<name>A0AAV4Y421_CAEEX</name>
<organism evidence="1 2">
    <name type="scientific">Caerostris extrusa</name>
    <name type="common">Bark spider</name>
    <name type="synonym">Caerostris bankana</name>
    <dbReference type="NCBI Taxonomy" id="172846"/>
    <lineage>
        <taxon>Eukaryota</taxon>
        <taxon>Metazoa</taxon>
        <taxon>Ecdysozoa</taxon>
        <taxon>Arthropoda</taxon>
        <taxon>Chelicerata</taxon>
        <taxon>Arachnida</taxon>
        <taxon>Araneae</taxon>
        <taxon>Araneomorphae</taxon>
        <taxon>Entelegynae</taxon>
        <taxon>Araneoidea</taxon>
        <taxon>Araneidae</taxon>
        <taxon>Caerostris</taxon>
    </lineage>
</organism>
<dbReference type="EMBL" id="BPLR01001354">
    <property type="protein sequence ID" value="GIZ01823.1"/>
    <property type="molecule type" value="Genomic_DNA"/>
</dbReference>
<dbReference type="Proteomes" id="UP001054945">
    <property type="component" value="Unassembled WGS sequence"/>
</dbReference>
<gene>
    <name evidence="1" type="ORF">CEXT_801971</name>
</gene>
<reference evidence="1 2" key="1">
    <citation type="submission" date="2021-06" db="EMBL/GenBank/DDBJ databases">
        <title>Caerostris extrusa draft genome.</title>
        <authorList>
            <person name="Kono N."/>
            <person name="Arakawa K."/>
        </authorList>
    </citation>
    <scope>NUCLEOTIDE SEQUENCE [LARGE SCALE GENOMIC DNA]</scope>
</reference>
<evidence type="ECO:0000313" key="2">
    <source>
        <dbReference type="Proteomes" id="UP001054945"/>
    </source>
</evidence>
<keyword evidence="2" id="KW-1185">Reference proteome</keyword>
<protein>
    <submittedName>
        <fullName evidence="1">Uncharacterized protein</fullName>
    </submittedName>
</protein>